<dbReference type="GO" id="GO:0005737">
    <property type="term" value="C:cytoplasm"/>
    <property type="evidence" value="ECO:0007669"/>
    <property type="project" value="TreeGrafter"/>
</dbReference>
<dbReference type="EMBL" id="MRWD01000036">
    <property type="protein sequence ID" value="ORJ20394.1"/>
    <property type="molecule type" value="Genomic_DNA"/>
</dbReference>
<dbReference type="Pfam" id="PF01370">
    <property type="entry name" value="Epimerase"/>
    <property type="match status" value="1"/>
</dbReference>
<reference evidence="4 5" key="2">
    <citation type="journal article" date="2017" name="Int. J. Syst. Evol. Microbiol.">
        <title>Rouxiella badensis sp. nov. and Rouxiella silvae sp. nov. isolated from peat bog soil in Germany and emendation of the genus description.</title>
        <authorList>
            <person name="Le Fleche-Mateos A."/>
            <person name="Kugler J.H."/>
            <person name="Hansen S.H."/>
            <person name="Syldatk C."/>
            <person name="Hausmann R."/>
            <person name="Lomprez F."/>
            <person name="Vandenbogaert M."/>
            <person name="Manuguerra J.C."/>
            <person name="Grimont P.A."/>
        </authorList>
    </citation>
    <scope>NUCLEOTIDE SEQUENCE [LARGE SCALE GENOMIC DNA]</scope>
    <source>
        <strain evidence="4 5">213</strain>
    </source>
</reference>
<accession>A0AA41BXD9</accession>
<reference evidence="3" key="3">
    <citation type="submission" date="2020-11" db="EMBL/GenBank/DDBJ databases">
        <authorList>
            <person name="Lee S.D."/>
        </authorList>
    </citation>
    <scope>NUCLEOTIDE SEQUENCE</scope>
    <source>
        <strain evidence="3">SAP-2</strain>
    </source>
</reference>
<keyword evidence="5" id="KW-1185">Reference proteome</keyword>
<protein>
    <submittedName>
        <fullName evidence="4">NAD(P)-dependent oxidoreductase</fullName>
    </submittedName>
    <submittedName>
        <fullName evidence="3">SDR family oxidoreductase</fullName>
    </submittedName>
</protein>
<dbReference type="PANTHER" id="PTHR48079">
    <property type="entry name" value="PROTEIN YEEZ"/>
    <property type="match status" value="1"/>
</dbReference>
<dbReference type="AlphaFoldDB" id="A0AA41BXD9"/>
<dbReference type="InterPro" id="IPR036291">
    <property type="entry name" value="NAD(P)-bd_dom_sf"/>
</dbReference>
<keyword evidence="1" id="KW-0732">Signal</keyword>
<feature type="domain" description="NAD-dependent epimerase/dehydratase" evidence="2">
    <location>
        <begin position="9"/>
        <end position="215"/>
    </location>
</feature>
<dbReference type="Gene3D" id="3.40.50.720">
    <property type="entry name" value="NAD(P)-binding Rossmann-like Domain"/>
    <property type="match status" value="1"/>
</dbReference>
<dbReference type="InterPro" id="IPR001509">
    <property type="entry name" value="Epimerase_deHydtase"/>
</dbReference>
<gene>
    <name evidence="4" type="ORF">BS639_15040</name>
    <name evidence="3" type="ORF">ITX54_15580</name>
</gene>
<dbReference type="EMBL" id="JADMKS010000006">
    <property type="protein sequence ID" value="MBF6638085.1"/>
    <property type="molecule type" value="Genomic_DNA"/>
</dbReference>
<dbReference type="SUPFAM" id="SSF51735">
    <property type="entry name" value="NAD(P)-binding Rossmann-fold domains"/>
    <property type="match status" value="1"/>
</dbReference>
<name>A0AA41BXD9_9GAMM</name>
<dbReference type="RefSeq" id="WP_084983497.1">
    <property type="nucleotide sequence ID" value="NZ_CBCSCF010000001.1"/>
</dbReference>
<dbReference type="CDD" id="cd05266">
    <property type="entry name" value="SDR_a4"/>
    <property type="match status" value="1"/>
</dbReference>
<evidence type="ECO:0000313" key="5">
    <source>
        <dbReference type="Proteomes" id="UP000192722"/>
    </source>
</evidence>
<evidence type="ECO:0000259" key="2">
    <source>
        <dbReference type="Pfam" id="PF01370"/>
    </source>
</evidence>
<dbReference type="PANTHER" id="PTHR48079:SF6">
    <property type="entry name" value="NAD(P)-BINDING DOMAIN-CONTAINING PROTEIN-RELATED"/>
    <property type="match status" value="1"/>
</dbReference>
<sequence>MKKVSIMGLGWLGMPLAMALNARGYQVVGSKTTLDGVEAARMSGVECYQLNFTPEMAMECDADDLDVLLNVDALIITLPARRTVEGSELYFQAVQMLVDSALAHGVGRIIFTSSTSVYGEGTGTVREDSPLQPVTPSGRVLKELEEWFHRLPNTSVDVLRLAGLVGADRHPGRFLAGKTDVKGANHGVNLVHQDDVIAAIVLLLSLPRGGHTFNLCAPAHPAKQQFYPMLARKLGLTEPTFAPEPQDSSGKLVDGSRIVKELGFDYLYPDPVRMPIN</sequence>
<proteinExistence type="predicted"/>
<organism evidence="3 6">
    <name type="scientific">Rouxiella silvae</name>
    <dbReference type="NCBI Taxonomy" id="1646373"/>
    <lineage>
        <taxon>Bacteria</taxon>
        <taxon>Pseudomonadati</taxon>
        <taxon>Pseudomonadota</taxon>
        <taxon>Gammaproteobacteria</taxon>
        <taxon>Enterobacterales</taxon>
        <taxon>Yersiniaceae</taxon>
        <taxon>Rouxiella</taxon>
    </lineage>
</organism>
<comment type="caution">
    <text evidence="3">The sequence shown here is derived from an EMBL/GenBank/DDBJ whole genome shotgun (WGS) entry which is preliminary data.</text>
</comment>
<dbReference type="GO" id="GO:0004029">
    <property type="term" value="F:aldehyde dehydrogenase (NAD+) activity"/>
    <property type="evidence" value="ECO:0007669"/>
    <property type="project" value="TreeGrafter"/>
</dbReference>
<feature type="chain" id="PRO_5041395229" evidence="1">
    <location>
        <begin position="20"/>
        <end position="277"/>
    </location>
</feature>
<evidence type="ECO:0000313" key="3">
    <source>
        <dbReference type="EMBL" id="MBF6638085.1"/>
    </source>
</evidence>
<feature type="signal peptide" evidence="1">
    <location>
        <begin position="1"/>
        <end position="19"/>
    </location>
</feature>
<dbReference type="Proteomes" id="UP000192722">
    <property type="component" value="Unassembled WGS sequence"/>
</dbReference>
<reference evidence="3" key="4">
    <citation type="submission" date="2022-09" db="EMBL/GenBank/DDBJ databases">
        <title>Rouxiella aceris sp. nov., isolated from tree sap and emended description of the genus Rhouxiella.</title>
        <authorList>
            <person name="Kim I.S."/>
        </authorList>
    </citation>
    <scope>NUCLEOTIDE SEQUENCE</scope>
    <source>
        <strain evidence="3">SAP-2</strain>
    </source>
</reference>
<evidence type="ECO:0000256" key="1">
    <source>
        <dbReference type="SAM" id="SignalP"/>
    </source>
</evidence>
<evidence type="ECO:0000313" key="6">
    <source>
        <dbReference type="Proteomes" id="UP000705283"/>
    </source>
</evidence>
<dbReference type="InterPro" id="IPR051783">
    <property type="entry name" value="NAD(P)-dependent_oxidoreduct"/>
</dbReference>
<evidence type="ECO:0000313" key="4">
    <source>
        <dbReference type="EMBL" id="ORJ20394.1"/>
    </source>
</evidence>
<reference evidence="4" key="1">
    <citation type="submission" date="2016-12" db="EMBL/GenBank/DDBJ databases">
        <authorList>
            <person name="Le Fleche-Mateos A."/>
        </authorList>
    </citation>
    <scope>NUCLEOTIDE SEQUENCE</scope>
    <source>
        <strain evidence="4">213</strain>
    </source>
</reference>
<dbReference type="Proteomes" id="UP000705283">
    <property type="component" value="Unassembled WGS sequence"/>
</dbReference>